<gene>
    <name evidence="1" type="ORF">METZ01_LOCUS89590</name>
</gene>
<sequence length="147" mass="16176">MLITLFKYKKRCQRGGCAVVVLALSMAGWFFTPASAEEGCATDFFSQKTCHSFDTLDRSTGQNSEAQESIAGAALWGDHSGLSGSQIWYRNPFDGNWMSMALRSQEALGNRAIHGFRCLTDLFGNVVCNQDQLTPKVLLDEKSPGQQ</sequence>
<dbReference type="AlphaFoldDB" id="A0A381V8L9"/>
<organism evidence="1">
    <name type="scientific">marine metagenome</name>
    <dbReference type="NCBI Taxonomy" id="408172"/>
    <lineage>
        <taxon>unclassified sequences</taxon>
        <taxon>metagenomes</taxon>
        <taxon>ecological metagenomes</taxon>
    </lineage>
</organism>
<proteinExistence type="predicted"/>
<dbReference type="EMBL" id="UINC01008151">
    <property type="protein sequence ID" value="SVA36736.1"/>
    <property type="molecule type" value="Genomic_DNA"/>
</dbReference>
<evidence type="ECO:0000313" key="1">
    <source>
        <dbReference type="EMBL" id="SVA36736.1"/>
    </source>
</evidence>
<accession>A0A381V8L9</accession>
<reference evidence="1" key="1">
    <citation type="submission" date="2018-05" db="EMBL/GenBank/DDBJ databases">
        <authorList>
            <person name="Lanie J.A."/>
            <person name="Ng W.-L."/>
            <person name="Kazmierczak K.M."/>
            <person name="Andrzejewski T.M."/>
            <person name="Davidsen T.M."/>
            <person name="Wayne K.J."/>
            <person name="Tettelin H."/>
            <person name="Glass J.I."/>
            <person name="Rusch D."/>
            <person name="Podicherti R."/>
            <person name="Tsui H.-C.T."/>
            <person name="Winkler M.E."/>
        </authorList>
    </citation>
    <scope>NUCLEOTIDE SEQUENCE</scope>
</reference>
<name>A0A381V8L9_9ZZZZ</name>
<protein>
    <submittedName>
        <fullName evidence="1">Uncharacterized protein</fullName>
    </submittedName>
</protein>